<keyword evidence="4" id="KW-0735">Signal-anchor</keyword>
<organism evidence="10 11">
    <name type="scientific">Raphanus sativus</name>
    <name type="common">Radish</name>
    <name type="synonym">Raphanus raphanistrum var. sativus</name>
    <dbReference type="NCBI Taxonomy" id="3726"/>
    <lineage>
        <taxon>Eukaryota</taxon>
        <taxon>Viridiplantae</taxon>
        <taxon>Streptophyta</taxon>
        <taxon>Embryophyta</taxon>
        <taxon>Tracheophyta</taxon>
        <taxon>Spermatophyta</taxon>
        <taxon>Magnoliopsida</taxon>
        <taxon>eudicotyledons</taxon>
        <taxon>Gunneridae</taxon>
        <taxon>Pentapetalae</taxon>
        <taxon>rosids</taxon>
        <taxon>malvids</taxon>
        <taxon>Brassicales</taxon>
        <taxon>Brassicaceae</taxon>
        <taxon>Brassiceae</taxon>
        <taxon>Raphanus</taxon>
    </lineage>
</organism>
<dbReference type="PANTHER" id="PTHR32285">
    <property type="entry name" value="PROTEIN TRICHOME BIREFRINGENCE-LIKE 9-RELATED"/>
    <property type="match status" value="1"/>
</dbReference>
<dbReference type="RefSeq" id="XP_018437411.1">
    <property type="nucleotide sequence ID" value="XM_018581909.2"/>
</dbReference>
<evidence type="ECO:0000256" key="6">
    <source>
        <dbReference type="ARBA" id="ARBA00023136"/>
    </source>
</evidence>
<gene>
    <name evidence="11" type="primary">LOC108809762</name>
</gene>
<comment type="subcellular location">
    <subcellularLocation>
        <location evidence="1">Membrane</location>
        <topology evidence="1">Single-pass membrane protein</topology>
    </subcellularLocation>
</comment>
<dbReference type="AlphaFoldDB" id="A0A6J0JQT4"/>
<dbReference type="Pfam" id="PF13839">
    <property type="entry name" value="PC-Esterase"/>
    <property type="match status" value="1"/>
</dbReference>
<dbReference type="InterPro" id="IPR025846">
    <property type="entry name" value="TBL_N"/>
</dbReference>
<evidence type="ECO:0000256" key="4">
    <source>
        <dbReference type="ARBA" id="ARBA00022968"/>
    </source>
</evidence>
<sequence>MMRGAASAGVVAVMLMMLVVLNQLESATANDSLSSNKSHCNIYRGSWVYDNAYPLYDSNSCPFIERQFNCKSNGRPDRDYLKYRWQPSGCNIPRFNGLDFLERLKGKKLMFVGDSLSLNQWQSLTCLLHNASPKAKFNMTRSPSGLSDFSFPAYNATIMFSRNAFLVDIVGAPPKRVMKLDSISTGSLWKTADVLVFNSWHWWLHTGRKQPWDAVEYGNVTVRDMDRLVAYEKAIRTWAMWIDRNIDHSKTKVFFQGVSPDHAQSNDWSNQGGNGSCIGETKPVMGSNYRAGPHPAEMVVEKVIKTMKNPARLLDVTLMSQLRKDGHPSVYGFGGHTTPDCSHWCLAGVPDSWNQILYSELFHS</sequence>
<dbReference type="GO" id="GO:0016020">
    <property type="term" value="C:membrane"/>
    <property type="evidence" value="ECO:0007669"/>
    <property type="project" value="UniProtKB-SubCell"/>
</dbReference>
<evidence type="ECO:0000313" key="11">
    <source>
        <dbReference type="RefSeq" id="XP_018437411.1"/>
    </source>
</evidence>
<feature type="signal peptide" evidence="7">
    <location>
        <begin position="1"/>
        <end position="29"/>
    </location>
</feature>
<name>A0A6J0JQT4_RAPSA</name>
<keyword evidence="3" id="KW-0812">Transmembrane</keyword>
<comment type="similarity">
    <text evidence="2">Belongs to the PC-esterase family. TBL subfamily.</text>
</comment>
<keyword evidence="5" id="KW-1133">Transmembrane helix</keyword>
<feature type="chain" id="PRO_5027118891" evidence="7">
    <location>
        <begin position="30"/>
        <end position="364"/>
    </location>
</feature>
<evidence type="ECO:0000256" key="1">
    <source>
        <dbReference type="ARBA" id="ARBA00004167"/>
    </source>
</evidence>
<keyword evidence="6" id="KW-0472">Membrane</keyword>
<dbReference type="PANTHER" id="PTHR32285:SF350">
    <property type="entry name" value="PROTEIN TRICHOME BIREFRINGENCE-LIKE 43"/>
    <property type="match status" value="1"/>
</dbReference>
<dbReference type="OrthoDB" id="630188at2759"/>
<dbReference type="InterPro" id="IPR026057">
    <property type="entry name" value="TBL_C"/>
</dbReference>
<protein>
    <submittedName>
        <fullName evidence="11">Protein trichome birefringence-like 43</fullName>
    </submittedName>
</protein>
<accession>A0A6J0JQT4</accession>
<evidence type="ECO:0000256" key="2">
    <source>
        <dbReference type="ARBA" id="ARBA00007727"/>
    </source>
</evidence>
<feature type="domain" description="Trichome birefringence-like N-terminal" evidence="9">
    <location>
        <begin position="39"/>
        <end position="91"/>
    </location>
</feature>
<keyword evidence="10" id="KW-1185">Reference proteome</keyword>
<dbReference type="KEGG" id="rsz:108809762"/>
<dbReference type="InterPro" id="IPR029962">
    <property type="entry name" value="TBL"/>
</dbReference>
<reference evidence="10" key="1">
    <citation type="journal article" date="2019" name="Database">
        <title>The radish genome database (RadishGD): an integrated information resource for radish genomics.</title>
        <authorList>
            <person name="Yu H.J."/>
            <person name="Baek S."/>
            <person name="Lee Y.J."/>
            <person name="Cho A."/>
            <person name="Mun J.H."/>
        </authorList>
    </citation>
    <scope>NUCLEOTIDE SEQUENCE [LARGE SCALE GENOMIC DNA]</scope>
    <source>
        <strain evidence="10">cv. WK10039</strain>
    </source>
</reference>
<evidence type="ECO:0000256" key="7">
    <source>
        <dbReference type="SAM" id="SignalP"/>
    </source>
</evidence>
<feature type="domain" description="Trichome birefringence-like C-terminal" evidence="8">
    <location>
        <begin position="92"/>
        <end position="359"/>
    </location>
</feature>
<keyword evidence="7" id="KW-0732">Signal</keyword>
<reference evidence="11" key="2">
    <citation type="submission" date="2025-08" db="UniProtKB">
        <authorList>
            <consortium name="RefSeq"/>
        </authorList>
    </citation>
    <scope>IDENTIFICATION</scope>
    <source>
        <tissue evidence="11">Leaf</tissue>
    </source>
</reference>
<evidence type="ECO:0000259" key="9">
    <source>
        <dbReference type="Pfam" id="PF14416"/>
    </source>
</evidence>
<evidence type="ECO:0000256" key="3">
    <source>
        <dbReference type="ARBA" id="ARBA00022692"/>
    </source>
</evidence>
<dbReference type="Proteomes" id="UP000504610">
    <property type="component" value="Chromosome 6"/>
</dbReference>
<proteinExistence type="inferred from homology"/>
<evidence type="ECO:0000259" key="8">
    <source>
        <dbReference type="Pfam" id="PF13839"/>
    </source>
</evidence>
<evidence type="ECO:0000256" key="5">
    <source>
        <dbReference type="ARBA" id="ARBA00022989"/>
    </source>
</evidence>
<dbReference type="GeneID" id="108809762"/>
<dbReference type="GO" id="GO:0016413">
    <property type="term" value="F:O-acetyltransferase activity"/>
    <property type="evidence" value="ECO:0007669"/>
    <property type="project" value="InterPro"/>
</dbReference>
<dbReference type="Pfam" id="PF14416">
    <property type="entry name" value="PMR5N"/>
    <property type="match status" value="1"/>
</dbReference>
<evidence type="ECO:0000313" key="10">
    <source>
        <dbReference type="Proteomes" id="UP000504610"/>
    </source>
</evidence>
<dbReference type="GO" id="GO:0005794">
    <property type="term" value="C:Golgi apparatus"/>
    <property type="evidence" value="ECO:0007669"/>
    <property type="project" value="TreeGrafter"/>
</dbReference>